<evidence type="ECO:0000256" key="1">
    <source>
        <dbReference type="SAM" id="MobiDB-lite"/>
    </source>
</evidence>
<evidence type="ECO:0000313" key="3">
    <source>
        <dbReference type="Proteomes" id="UP001187192"/>
    </source>
</evidence>
<dbReference type="EMBL" id="BTGU01000192">
    <property type="protein sequence ID" value="GMN64742.1"/>
    <property type="molecule type" value="Genomic_DNA"/>
</dbReference>
<keyword evidence="3" id="KW-1185">Reference proteome</keyword>
<name>A0AA88DYU6_FICCA</name>
<dbReference type="AlphaFoldDB" id="A0AA88DYU6"/>
<gene>
    <name evidence="2" type="ORF">TIFTF001_033814</name>
</gene>
<protein>
    <submittedName>
        <fullName evidence="2">Uncharacterized protein</fullName>
    </submittedName>
</protein>
<accession>A0AA88DYU6</accession>
<proteinExistence type="predicted"/>
<feature type="compositionally biased region" description="Basic residues" evidence="1">
    <location>
        <begin position="46"/>
        <end position="56"/>
    </location>
</feature>
<reference evidence="2" key="1">
    <citation type="submission" date="2023-07" db="EMBL/GenBank/DDBJ databases">
        <title>draft genome sequence of fig (Ficus carica).</title>
        <authorList>
            <person name="Takahashi T."/>
            <person name="Nishimura K."/>
        </authorList>
    </citation>
    <scope>NUCLEOTIDE SEQUENCE</scope>
</reference>
<sequence length="56" mass="6087">MLLCFPCPHQNGSHATRAIETPPHLSRRSTTATQALEPPAPEPSISHRHASRPHAS</sequence>
<organism evidence="2 3">
    <name type="scientific">Ficus carica</name>
    <name type="common">Common fig</name>
    <dbReference type="NCBI Taxonomy" id="3494"/>
    <lineage>
        <taxon>Eukaryota</taxon>
        <taxon>Viridiplantae</taxon>
        <taxon>Streptophyta</taxon>
        <taxon>Embryophyta</taxon>
        <taxon>Tracheophyta</taxon>
        <taxon>Spermatophyta</taxon>
        <taxon>Magnoliopsida</taxon>
        <taxon>eudicotyledons</taxon>
        <taxon>Gunneridae</taxon>
        <taxon>Pentapetalae</taxon>
        <taxon>rosids</taxon>
        <taxon>fabids</taxon>
        <taxon>Rosales</taxon>
        <taxon>Moraceae</taxon>
        <taxon>Ficeae</taxon>
        <taxon>Ficus</taxon>
    </lineage>
</organism>
<evidence type="ECO:0000313" key="2">
    <source>
        <dbReference type="EMBL" id="GMN64742.1"/>
    </source>
</evidence>
<comment type="caution">
    <text evidence="2">The sequence shown here is derived from an EMBL/GenBank/DDBJ whole genome shotgun (WGS) entry which is preliminary data.</text>
</comment>
<feature type="region of interest" description="Disordered" evidence="1">
    <location>
        <begin position="1"/>
        <end position="56"/>
    </location>
</feature>
<dbReference type="Proteomes" id="UP001187192">
    <property type="component" value="Unassembled WGS sequence"/>
</dbReference>